<dbReference type="Proteomes" id="UP000181790">
    <property type="component" value="Unassembled WGS sequence"/>
</dbReference>
<dbReference type="Pfam" id="PF01370">
    <property type="entry name" value="Epimerase"/>
    <property type="match status" value="1"/>
</dbReference>
<gene>
    <name evidence="3" type="ORF">BLX24_09270</name>
</gene>
<dbReference type="PANTHER" id="PTHR42687:SF1">
    <property type="entry name" value="L-THREONINE 3-DEHYDROGENASE, MITOCHONDRIAL"/>
    <property type="match status" value="1"/>
</dbReference>
<evidence type="ECO:0000259" key="2">
    <source>
        <dbReference type="Pfam" id="PF01370"/>
    </source>
</evidence>
<comment type="similarity">
    <text evidence="1">Belongs to the NAD(P)-dependent epimerase/dehydratase family.</text>
</comment>
<evidence type="ECO:0000313" key="4">
    <source>
        <dbReference type="Proteomes" id="UP000181790"/>
    </source>
</evidence>
<dbReference type="GO" id="GO:0008743">
    <property type="term" value="F:L-threonine 3-dehydrogenase activity"/>
    <property type="evidence" value="ECO:0007669"/>
    <property type="project" value="TreeGrafter"/>
</dbReference>
<sequence>MKQETVLIIGANGQIGTALLPELQHRFGADQVIGADLRKPAAEGHRFLQLDATRADDLADIVQTHGITQIYHLAAVLSAKGETDPIATWNLNMQTLLNVLEVARTFSLDKVFVPSSIAAFGDQAPKYETPQTASLDPATVYGISKVAAENWQLYYHKRYGLDIRSLRYPGVISYQSMPGGGTTDYAVAIFHEAVKGNNFECFLDKDTLLPMIYMDDAIRATLELMEAPADRIRVRTSYNLAGMSFTPAQLTTEIQQYFPAFTTEYKPDFRQQIADSWPKSIDDSIARRDWGWQPAFDLPRMTREMIHQLTALYQQTA</sequence>
<dbReference type="SUPFAM" id="SSF51735">
    <property type="entry name" value="NAD(P)-binding Rossmann-fold domains"/>
    <property type="match status" value="1"/>
</dbReference>
<feature type="domain" description="NAD-dependent epimerase/dehydratase" evidence="2">
    <location>
        <begin position="6"/>
        <end position="231"/>
    </location>
</feature>
<dbReference type="InterPro" id="IPR036291">
    <property type="entry name" value="NAD(P)-bd_dom_sf"/>
</dbReference>
<comment type="caution">
    <text evidence="3">The sequence shown here is derived from an EMBL/GenBank/DDBJ whole genome shotgun (WGS) entry which is preliminary data.</text>
</comment>
<dbReference type="EMBL" id="MORL01000004">
    <property type="protein sequence ID" value="OIN59178.1"/>
    <property type="molecule type" value="Genomic_DNA"/>
</dbReference>
<dbReference type="RefSeq" id="WP_071502861.1">
    <property type="nucleotide sequence ID" value="NZ_MORL01000004.1"/>
</dbReference>
<dbReference type="InterPro" id="IPR051225">
    <property type="entry name" value="NAD(P)_epim/dehydratase"/>
</dbReference>
<dbReference type="OrthoDB" id="9779902at2"/>
<dbReference type="GO" id="GO:0006567">
    <property type="term" value="P:L-threonine catabolic process"/>
    <property type="evidence" value="ECO:0007669"/>
    <property type="project" value="TreeGrafter"/>
</dbReference>
<dbReference type="Gene3D" id="3.40.50.720">
    <property type="entry name" value="NAD(P)-binding Rossmann-like Domain"/>
    <property type="match status" value="1"/>
</dbReference>
<evidence type="ECO:0000313" key="3">
    <source>
        <dbReference type="EMBL" id="OIN59178.1"/>
    </source>
</evidence>
<protein>
    <submittedName>
        <fullName evidence="3">NAD-dependent epimerase</fullName>
    </submittedName>
</protein>
<dbReference type="PANTHER" id="PTHR42687">
    <property type="entry name" value="L-THREONINE 3-DEHYDROGENASE"/>
    <property type="match status" value="1"/>
</dbReference>
<dbReference type="InterPro" id="IPR001509">
    <property type="entry name" value="Epimerase_deHydtase"/>
</dbReference>
<keyword evidence="4" id="KW-1185">Reference proteome</keyword>
<proteinExistence type="inferred from homology"/>
<accession>A0A1S2VN07</accession>
<organism evidence="3 4">
    <name type="scientific">Arsenicibacter rosenii</name>
    <dbReference type="NCBI Taxonomy" id="1750698"/>
    <lineage>
        <taxon>Bacteria</taxon>
        <taxon>Pseudomonadati</taxon>
        <taxon>Bacteroidota</taxon>
        <taxon>Cytophagia</taxon>
        <taxon>Cytophagales</taxon>
        <taxon>Spirosomataceae</taxon>
        <taxon>Arsenicibacter</taxon>
    </lineage>
</organism>
<name>A0A1S2VN07_9BACT</name>
<dbReference type="AlphaFoldDB" id="A0A1S2VN07"/>
<evidence type="ECO:0000256" key="1">
    <source>
        <dbReference type="ARBA" id="ARBA00007637"/>
    </source>
</evidence>
<reference evidence="3 4" key="1">
    <citation type="submission" date="2016-10" db="EMBL/GenBank/DDBJ databases">
        <title>Arsenicibacter rosenii gen. nov., sp. nov., an efficient arsenic-methylating bacterium isolated from an arsenic-contaminated paddy soil.</title>
        <authorList>
            <person name="Huang K."/>
        </authorList>
    </citation>
    <scope>NUCLEOTIDE SEQUENCE [LARGE SCALE GENOMIC DNA]</scope>
    <source>
        <strain evidence="3 4">SM-1</strain>
    </source>
</reference>